<evidence type="ECO:0000256" key="2">
    <source>
        <dbReference type="ARBA" id="ARBA00004889"/>
    </source>
</evidence>
<dbReference type="SUPFAM" id="SSF51366">
    <property type="entry name" value="Ribulose-phoshate binding barrel"/>
    <property type="match status" value="2"/>
</dbReference>
<dbReference type="InterPro" id="IPR001754">
    <property type="entry name" value="OMPdeCOase_dom"/>
</dbReference>
<keyword evidence="9" id="KW-0808">Transferase</keyword>
<evidence type="ECO:0000256" key="11">
    <source>
        <dbReference type="ARBA" id="ARBA00022975"/>
    </source>
</evidence>
<evidence type="ECO:0000256" key="5">
    <source>
        <dbReference type="ARBA" id="ARBA00011971"/>
    </source>
</evidence>
<dbReference type="EC" id="2.4.2.10" evidence="5"/>
<dbReference type="InterPro" id="IPR014732">
    <property type="entry name" value="OMPdecase"/>
</dbReference>
<evidence type="ECO:0000256" key="14">
    <source>
        <dbReference type="PIRSR" id="PIRSR614732-1"/>
    </source>
</evidence>
<dbReference type="InterPro" id="IPR029057">
    <property type="entry name" value="PRTase-like"/>
</dbReference>
<dbReference type="GO" id="GO:0006207">
    <property type="term" value="P:'de novo' pyrimidine nucleobase biosynthetic process"/>
    <property type="evidence" value="ECO:0007669"/>
    <property type="project" value="InterPro"/>
</dbReference>
<dbReference type="UniPathway" id="UPA00070">
    <property type="reaction ID" value="UER00119"/>
</dbReference>
<dbReference type="SUPFAM" id="SSF53271">
    <property type="entry name" value="PRTase-like"/>
    <property type="match status" value="1"/>
</dbReference>
<gene>
    <name evidence="17" type="ORF">TBIB3V08_LOCUS810</name>
</gene>
<evidence type="ECO:0000256" key="7">
    <source>
        <dbReference type="ARBA" id="ARBA00015047"/>
    </source>
</evidence>
<evidence type="ECO:0000256" key="1">
    <source>
        <dbReference type="ARBA" id="ARBA00004861"/>
    </source>
</evidence>
<evidence type="ECO:0000259" key="16">
    <source>
        <dbReference type="SMART" id="SM00934"/>
    </source>
</evidence>
<evidence type="ECO:0000256" key="9">
    <source>
        <dbReference type="ARBA" id="ARBA00022679"/>
    </source>
</evidence>
<dbReference type="AlphaFoldDB" id="A0A7R9HVX0"/>
<evidence type="ECO:0000256" key="12">
    <source>
        <dbReference type="ARBA" id="ARBA00023239"/>
    </source>
</evidence>
<feature type="binding site" evidence="15">
    <location>
        <position position="332"/>
    </location>
    <ligand>
        <name>substrate</name>
    </ligand>
</feature>
<evidence type="ECO:0000256" key="6">
    <source>
        <dbReference type="ARBA" id="ARBA00012321"/>
    </source>
</evidence>
<dbReference type="Gene3D" id="3.20.20.70">
    <property type="entry name" value="Aldolase class I"/>
    <property type="match status" value="2"/>
</dbReference>
<feature type="binding site" evidence="15">
    <location>
        <position position="310"/>
    </location>
    <ligand>
        <name>substrate</name>
    </ligand>
</feature>
<reference evidence="17" key="1">
    <citation type="submission" date="2020-11" db="EMBL/GenBank/DDBJ databases">
        <authorList>
            <person name="Tran Van P."/>
        </authorList>
    </citation>
    <scope>NUCLEOTIDE SEQUENCE</scope>
</reference>
<accession>A0A7R9HVX0</accession>
<evidence type="ECO:0000256" key="3">
    <source>
        <dbReference type="ARBA" id="ARBA00006221"/>
    </source>
</evidence>
<dbReference type="HAMAP" id="MF_01208">
    <property type="entry name" value="PyrE"/>
    <property type="match status" value="1"/>
</dbReference>
<keyword evidence="13" id="KW-0511">Multifunctional enzyme</keyword>
<proteinExistence type="inferred from homology"/>
<dbReference type="CDD" id="cd06223">
    <property type="entry name" value="PRTases_typeI"/>
    <property type="match status" value="1"/>
</dbReference>
<organism evidence="17">
    <name type="scientific">Timema bartmani</name>
    <dbReference type="NCBI Taxonomy" id="61472"/>
    <lineage>
        <taxon>Eukaryota</taxon>
        <taxon>Metazoa</taxon>
        <taxon>Ecdysozoa</taxon>
        <taxon>Arthropoda</taxon>
        <taxon>Hexapoda</taxon>
        <taxon>Insecta</taxon>
        <taxon>Pterygota</taxon>
        <taxon>Neoptera</taxon>
        <taxon>Polyneoptera</taxon>
        <taxon>Phasmatodea</taxon>
        <taxon>Timematodea</taxon>
        <taxon>Timematoidea</taxon>
        <taxon>Timematidae</taxon>
        <taxon>Timema</taxon>
    </lineage>
</organism>
<dbReference type="NCBIfam" id="TIGR01740">
    <property type="entry name" value="pyrF"/>
    <property type="match status" value="1"/>
</dbReference>
<keyword evidence="8" id="KW-0328">Glycosyltransferase</keyword>
<dbReference type="Gene3D" id="3.40.50.2020">
    <property type="match status" value="2"/>
</dbReference>
<dbReference type="GO" id="GO:0004588">
    <property type="term" value="F:orotate phosphoribosyltransferase activity"/>
    <property type="evidence" value="ECO:0007669"/>
    <property type="project" value="UniProtKB-EC"/>
</dbReference>
<dbReference type="PANTHER" id="PTHR19278">
    <property type="entry name" value="OROTATE PHOSPHORIBOSYLTRANSFERASE"/>
    <property type="match status" value="1"/>
</dbReference>
<comment type="pathway">
    <text evidence="1">Pyrimidine metabolism; UMP biosynthesis via de novo pathway; UMP from orotate: step 2/2.</text>
</comment>
<dbReference type="InterPro" id="IPR013785">
    <property type="entry name" value="Aldolase_TIM"/>
</dbReference>
<keyword evidence="10" id="KW-0210">Decarboxylase</keyword>
<dbReference type="EMBL" id="OD564411">
    <property type="protein sequence ID" value="CAD7438215.1"/>
    <property type="molecule type" value="Genomic_DNA"/>
</dbReference>
<dbReference type="GO" id="GO:0004590">
    <property type="term" value="F:orotidine-5'-phosphate decarboxylase activity"/>
    <property type="evidence" value="ECO:0007669"/>
    <property type="project" value="UniProtKB-EC"/>
</dbReference>
<comment type="similarity">
    <text evidence="3">In the N-terminal section; belongs to the purine/pyrimidine phosphoribosyltransferase family.</text>
</comment>
<keyword evidence="11" id="KW-0665">Pyrimidine biosynthesis</keyword>
<dbReference type="PANTHER" id="PTHR19278:SF9">
    <property type="entry name" value="URIDINE 5'-MONOPHOSPHATE SYNTHASE"/>
    <property type="match status" value="1"/>
</dbReference>
<dbReference type="InterPro" id="IPR000836">
    <property type="entry name" value="PRTase_dom"/>
</dbReference>
<comment type="pathway">
    <text evidence="2">Pyrimidine metabolism; UMP biosynthesis via de novo pathway; UMP from orotate: step 1/2.</text>
</comment>
<sequence>MAKVKTKLEALVVKLHEIDVLKFGDFKMKVGINSPVYFDLRLVVSYPEIMELGRLKLEEVNPHLCGGRVENHSGKTTPNSSDQDSNLDLPVLSSLAQQQPEELSLLLWEFSHEGEDCDHLCGVPYTALPIATLISAHTRIPMLIRRKEIKKYGTKKLIEGKFSRGDKCVIIEDVVTSGSSILETLKDLQGEGLDVTTAVVIVDREQGGRQNLLQNGLKMKSLVTLTQIMHILCEAGKVDIATVNSVKRYLAASQILPDGTFINSLEPREAKVDRLNLSFLERAQLSQCPMSRRLFHIMSEKKTLLCVAADVTTGSEVLALAEQVGPYICVLKTHADIVDDLTGDDIAALTALAEKHNFLILEDRKFADIGHIVGLQYTQGPHHIATWADLVTVHTLSGEGVLKGLTLGLGTLSPLVNRGFFLVAEMSSQEHLMSPEYVAVMDLGADFLVFNWKGAVETVIKPPAHWHFKFAAYKRIVLEKNMSGDVKVRGKVNYSTVMDLGADFLVFNWKGAVETVIKPPAHWHFKFAAYKRIVLEKNMSGDVKVRGKITGARVLETCQIPRPLAQKLSRALKQIPASVFTFTATVKMAQKYPHVVAGLVCQSANIISAPGFIQLTPGVKISDNADSLGQCYNSPDHAVLTCGADIAVVGRGVVCADNPALAALEYSKKLWSAYQRRVATANLLSAQVPLTICSSTAYYLLKYRPRGVMVSAPGYKIPGRYLGPCTVAPTGKSDMVATPAPTASRDTMLCGTPPPLFFCATSSALSLLAIWDCRDLKKLNIFLTISYWETSPQATTAQPHRCRTQTYALVCALPGVAPTDPFQGTPYGILDSSTRSNHPTLWLDGSPPAVVEEGEESWKQEGGRDTLLQWIPGDLPNSAMLYQSVQLPEQSKPGALSSPAGYILQT</sequence>
<dbReference type="InterPro" id="IPR011060">
    <property type="entry name" value="RibuloseP-bd_barrel"/>
</dbReference>
<dbReference type="EC" id="4.1.1.23" evidence="6"/>
<evidence type="ECO:0000256" key="10">
    <source>
        <dbReference type="ARBA" id="ARBA00022793"/>
    </source>
</evidence>
<feature type="active site" description="For OMPdecase activity" evidence="14">
    <location>
        <position position="363"/>
    </location>
</feature>
<feature type="binding site" evidence="15">
    <location>
        <position position="427"/>
    </location>
    <ligand>
        <name>substrate</name>
    </ligand>
</feature>
<keyword evidence="12" id="KW-0456">Lyase</keyword>
<dbReference type="SMART" id="SM00934">
    <property type="entry name" value="OMPdecase"/>
    <property type="match status" value="1"/>
</dbReference>
<evidence type="ECO:0000313" key="17">
    <source>
        <dbReference type="EMBL" id="CAD7438215.1"/>
    </source>
</evidence>
<evidence type="ECO:0000256" key="8">
    <source>
        <dbReference type="ARBA" id="ARBA00022676"/>
    </source>
</evidence>
<comment type="similarity">
    <text evidence="4">In the C-terminal section; belongs to the OMP decarboxylase family.</text>
</comment>
<dbReference type="Pfam" id="PF00215">
    <property type="entry name" value="OMPdecase"/>
    <property type="match status" value="2"/>
</dbReference>
<evidence type="ECO:0000256" key="15">
    <source>
        <dbReference type="PIRSR" id="PIRSR614732-2"/>
    </source>
</evidence>
<name>A0A7R9HVX0_9NEOP</name>
<dbReference type="InterPro" id="IPR023031">
    <property type="entry name" value="OPRT"/>
</dbReference>
<feature type="domain" description="Orotidine 5'-phosphate decarboxylase" evidence="16">
    <location>
        <begin position="304"/>
        <end position="666"/>
    </location>
</feature>
<evidence type="ECO:0000256" key="13">
    <source>
        <dbReference type="ARBA" id="ARBA00023268"/>
    </source>
</evidence>
<feature type="active site" description="For OMPdecase activity" evidence="14">
    <location>
        <position position="368"/>
    </location>
</feature>
<dbReference type="GO" id="GO:0044205">
    <property type="term" value="P:'de novo' UMP biosynthetic process"/>
    <property type="evidence" value="ECO:0007669"/>
    <property type="project" value="UniProtKB-UniPathway"/>
</dbReference>
<dbReference type="CDD" id="cd04725">
    <property type="entry name" value="OMP_decarboxylase_like"/>
    <property type="match status" value="1"/>
</dbReference>
<protein>
    <recommendedName>
        <fullName evidence="7">Uridine 5'-monophosphate synthase</fullName>
        <ecNumber evidence="5">2.4.2.10</ecNumber>
        <ecNumber evidence="6">4.1.1.23</ecNumber>
    </recommendedName>
</protein>
<evidence type="ECO:0000256" key="4">
    <source>
        <dbReference type="ARBA" id="ARBA00009769"/>
    </source>
</evidence>
<feature type="active site" description="For OMPdecase activity" evidence="14">
    <location>
        <position position="365"/>
    </location>
</feature>